<gene>
    <name evidence="1" type="ORF">Fcan01_16060</name>
</gene>
<dbReference type="Gene3D" id="2.170.270.10">
    <property type="entry name" value="SET domain"/>
    <property type="match status" value="1"/>
</dbReference>
<dbReference type="Gene3D" id="1.25.40.10">
    <property type="entry name" value="Tetratricopeptide repeat domain"/>
    <property type="match status" value="1"/>
</dbReference>
<organism evidence="1 2">
    <name type="scientific">Folsomia candida</name>
    <name type="common">Springtail</name>
    <dbReference type="NCBI Taxonomy" id="158441"/>
    <lineage>
        <taxon>Eukaryota</taxon>
        <taxon>Metazoa</taxon>
        <taxon>Ecdysozoa</taxon>
        <taxon>Arthropoda</taxon>
        <taxon>Hexapoda</taxon>
        <taxon>Collembola</taxon>
        <taxon>Entomobryomorpha</taxon>
        <taxon>Isotomoidea</taxon>
        <taxon>Isotomidae</taxon>
        <taxon>Proisotominae</taxon>
        <taxon>Folsomia</taxon>
    </lineage>
</organism>
<dbReference type="InterPro" id="IPR053209">
    <property type="entry name" value="Gramillin-biosynth_MTr"/>
</dbReference>
<accession>A0A226DX59</accession>
<dbReference type="SUPFAM" id="SSF82199">
    <property type="entry name" value="SET domain"/>
    <property type="match status" value="1"/>
</dbReference>
<dbReference type="AlphaFoldDB" id="A0A226DX59"/>
<dbReference type="InterPro" id="IPR046341">
    <property type="entry name" value="SET_dom_sf"/>
</dbReference>
<sequence>MPPPHPWGNVPATLRRPTEKDLIRHNTSRDKVISVMNRIHREGIDRMKFMQQDFMGLLEPKTYPTYDEGVEVELKMKNCVGIETLVTNVGRVLTGKFFLCRTITPSSRFFGVDTAVEDVEGRKAMRLALFNYSVARMGISDFETVLPLRTVMMVKNPVFKKPETDSLNVNFGVIVQNPVDVEFLSPKRMKTLFPGVRWKSDLPDESRKVLNSPLVWEFTPEQTDIEIATKLKNVGNKAFLENRATDAIRFYNIALEYLPEEEGKIAPPASSSLLSDILSNKAAALIKLDCFNPALICTTKVLEINNGHVKAIYRHAKALIGLGRYSESGQFLDEKLTKFLSLRINHSLPGKTPGKINYRRVATSSATEYEASSARFTGGDDLAVGTVLLVCKPFAGVYFKAEEKKAFLNGCSSLKEYLVGMMANKIWLDPQLGHEIYSLSAGPELKSLVDDDPKITKVDIARLAEICYFNMTMKHTDGFTTSGIWIPSSKINHSCVDANVMYGPHETSLVMMVTTFKEVKKGEEIVASYIHALRSLWDRNFMESHGFICKCRLCELDRSESAYVITKREALLKSLTFDPVRYLKAGSLHADCEIIGALEELRAATPDLNIALTNSDIYKIASIIMLNANAEELNFLCLLILEKVYAVIENVPPNCVTRAYAETILVCCMKMGKEKEVLEKWVEEVRKYCRLYAGTLEHVRAGDYPTIPEDLKKFGIEFFND</sequence>
<dbReference type="PANTHER" id="PTHR47643:SF2">
    <property type="entry name" value="TPR DOMAIN PROTEIN (AFU_ORTHOLOGUE AFUA_5G12710)"/>
    <property type="match status" value="1"/>
</dbReference>
<dbReference type="EMBL" id="LNIX01000010">
    <property type="protein sequence ID" value="OXA49608.1"/>
    <property type="molecule type" value="Genomic_DNA"/>
</dbReference>
<dbReference type="STRING" id="158441.A0A226DX59"/>
<proteinExistence type="predicted"/>
<dbReference type="SMART" id="SM00028">
    <property type="entry name" value="TPR"/>
    <property type="match status" value="2"/>
</dbReference>
<name>A0A226DX59_FOLCA</name>
<keyword evidence="1" id="KW-0675">Receptor</keyword>
<dbReference type="InterPro" id="IPR019734">
    <property type="entry name" value="TPR_rpt"/>
</dbReference>
<reference evidence="1 2" key="1">
    <citation type="submission" date="2015-12" db="EMBL/GenBank/DDBJ databases">
        <title>The genome of Folsomia candida.</title>
        <authorList>
            <person name="Faddeeva A."/>
            <person name="Derks M.F."/>
            <person name="Anvar Y."/>
            <person name="Smit S."/>
            <person name="Van Straalen N."/>
            <person name="Roelofs D."/>
        </authorList>
    </citation>
    <scope>NUCLEOTIDE SEQUENCE [LARGE SCALE GENOMIC DNA]</scope>
    <source>
        <strain evidence="1 2">VU population</strain>
        <tissue evidence="1">Whole body</tissue>
    </source>
</reference>
<dbReference type="PANTHER" id="PTHR47643">
    <property type="entry name" value="TPR DOMAIN PROTEIN (AFU_ORTHOLOGUE AFUA_5G12710)"/>
    <property type="match status" value="1"/>
</dbReference>
<evidence type="ECO:0000313" key="1">
    <source>
        <dbReference type="EMBL" id="OXA49608.1"/>
    </source>
</evidence>
<dbReference type="Proteomes" id="UP000198287">
    <property type="component" value="Unassembled WGS sequence"/>
</dbReference>
<keyword evidence="2" id="KW-1185">Reference proteome</keyword>
<dbReference type="SUPFAM" id="SSF48452">
    <property type="entry name" value="TPR-like"/>
    <property type="match status" value="1"/>
</dbReference>
<protein>
    <submittedName>
        <fullName evidence="1">Mitochondrial import receptor subunit TOM70</fullName>
    </submittedName>
</protein>
<dbReference type="OrthoDB" id="5945798at2759"/>
<evidence type="ECO:0000313" key="2">
    <source>
        <dbReference type="Proteomes" id="UP000198287"/>
    </source>
</evidence>
<dbReference type="InterPro" id="IPR011990">
    <property type="entry name" value="TPR-like_helical_dom_sf"/>
</dbReference>
<comment type="caution">
    <text evidence="1">The sequence shown here is derived from an EMBL/GenBank/DDBJ whole genome shotgun (WGS) entry which is preliminary data.</text>
</comment>